<evidence type="ECO:0000313" key="12">
    <source>
        <dbReference type="Proteomes" id="UP000650081"/>
    </source>
</evidence>
<keyword evidence="4" id="KW-1003">Cell membrane</keyword>
<keyword evidence="5" id="KW-0997">Cell inner membrane</keyword>
<gene>
    <name evidence="11" type="ORF">H9S92_12410</name>
</gene>
<evidence type="ECO:0000256" key="3">
    <source>
        <dbReference type="ARBA" id="ARBA00022448"/>
    </source>
</evidence>
<name>A0A923PIW9_9BACT</name>
<sequence length="263" mass="29121">MLFGGLREVMPLFPGCDEIAADYPSQKKCADSLMRTFIYGNLRYPYVAWRDSVEGTAVVSFTVEKDGSITGIEVVRDPGAGTGTEALRLVNLMTTKEKRWTPGRQAGKLVRVRFNLPVRFKLTEGTVPYPPPPAPPENKGSSDVFKVVEEMPRFPACEDIPDEAELENCAKVKLLEYLHENLNLTPIQLASCAAGLVVIQFVVEKDGTITDAKIMRDIGVGYGQSALEVVQSMNDNGIRWIPGKQGSQPVRVEYNLPVKFRLE</sequence>
<evidence type="ECO:0000259" key="10">
    <source>
        <dbReference type="PROSITE" id="PS52015"/>
    </source>
</evidence>
<dbReference type="GO" id="GO:0098797">
    <property type="term" value="C:plasma membrane protein complex"/>
    <property type="evidence" value="ECO:0007669"/>
    <property type="project" value="TreeGrafter"/>
</dbReference>
<evidence type="ECO:0000256" key="6">
    <source>
        <dbReference type="ARBA" id="ARBA00022692"/>
    </source>
</evidence>
<dbReference type="PANTHER" id="PTHR33446">
    <property type="entry name" value="PROTEIN TONB-RELATED"/>
    <property type="match status" value="1"/>
</dbReference>
<comment type="similarity">
    <text evidence="2">Belongs to the TonB family.</text>
</comment>
<dbReference type="NCBIfam" id="TIGR01352">
    <property type="entry name" value="tonB_Cterm"/>
    <property type="match status" value="1"/>
</dbReference>
<keyword evidence="12" id="KW-1185">Reference proteome</keyword>
<dbReference type="Pfam" id="PF03544">
    <property type="entry name" value="TonB_C"/>
    <property type="match status" value="2"/>
</dbReference>
<keyword evidence="8" id="KW-1133">Transmembrane helix</keyword>
<accession>A0A923PIW9</accession>
<evidence type="ECO:0000256" key="5">
    <source>
        <dbReference type="ARBA" id="ARBA00022519"/>
    </source>
</evidence>
<dbReference type="EMBL" id="JACSIT010000115">
    <property type="protein sequence ID" value="MBC6994973.1"/>
    <property type="molecule type" value="Genomic_DNA"/>
</dbReference>
<evidence type="ECO:0000256" key="8">
    <source>
        <dbReference type="ARBA" id="ARBA00022989"/>
    </source>
</evidence>
<dbReference type="InterPro" id="IPR037682">
    <property type="entry name" value="TonB_C"/>
</dbReference>
<reference evidence="11" key="1">
    <citation type="submission" date="2020-08" db="EMBL/GenBank/DDBJ databases">
        <title>Lewinella bacteria from marine environments.</title>
        <authorList>
            <person name="Zhong Y."/>
        </authorList>
    </citation>
    <scope>NUCLEOTIDE SEQUENCE</scope>
    <source>
        <strain evidence="11">KCTC 42187</strain>
    </source>
</reference>
<evidence type="ECO:0000256" key="1">
    <source>
        <dbReference type="ARBA" id="ARBA00004383"/>
    </source>
</evidence>
<comment type="subcellular location">
    <subcellularLocation>
        <location evidence="1">Cell inner membrane</location>
        <topology evidence="1">Single-pass membrane protein</topology>
        <orientation evidence="1">Periplasmic side</orientation>
    </subcellularLocation>
</comment>
<dbReference type="GO" id="GO:0015031">
    <property type="term" value="P:protein transport"/>
    <property type="evidence" value="ECO:0007669"/>
    <property type="project" value="UniProtKB-KW"/>
</dbReference>
<proteinExistence type="inferred from homology"/>
<protein>
    <submittedName>
        <fullName evidence="11">TonB family protein</fullName>
    </submittedName>
</protein>
<organism evidence="11 12">
    <name type="scientific">Neolewinella lacunae</name>
    <dbReference type="NCBI Taxonomy" id="1517758"/>
    <lineage>
        <taxon>Bacteria</taxon>
        <taxon>Pseudomonadati</taxon>
        <taxon>Bacteroidota</taxon>
        <taxon>Saprospiria</taxon>
        <taxon>Saprospirales</taxon>
        <taxon>Lewinellaceae</taxon>
        <taxon>Neolewinella</taxon>
    </lineage>
</organism>
<keyword evidence="6" id="KW-0812">Transmembrane</keyword>
<dbReference type="InterPro" id="IPR006260">
    <property type="entry name" value="TonB/TolA_C"/>
</dbReference>
<dbReference type="Gene3D" id="3.30.1150.10">
    <property type="match status" value="2"/>
</dbReference>
<evidence type="ECO:0000256" key="7">
    <source>
        <dbReference type="ARBA" id="ARBA00022927"/>
    </source>
</evidence>
<evidence type="ECO:0000256" key="4">
    <source>
        <dbReference type="ARBA" id="ARBA00022475"/>
    </source>
</evidence>
<dbReference type="PANTHER" id="PTHR33446:SF2">
    <property type="entry name" value="PROTEIN TONB"/>
    <property type="match status" value="1"/>
</dbReference>
<dbReference type="GO" id="GO:0031992">
    <property type="term" value="F:energy transducer activity"/>
    <property type="evidence" value="ECO:0007669"/>
    <property type="project" value="TreeGrafter"/>
</dbReference>
<evidence type="ECO:0000256" key="9">
    <source>
        <dbReference type="ARBA" id="ARBA00023136"/>
    </source>
</evidence>
<evidence type="ECO:0000256" key="2">
    <source>
        <dbReference type="ARBA" id="ARBA00006555"/>
    </source>
</evidence>
<keyword evidence="3" id="KW-0813">Transport</keyword>
<dbReference type="Proteomes" id="UP000650081">
    <property type="component" value="Unassembled WGS sequence"/>
</dbReference>
<dbReference type="InterPro" id="IPR051045">
    <property type="entry name" value="TonB-dependent_transducer"/>
</dbReference>
<dbReference type="GO" id="GO:0055085">
    <property type="term" value="P:transmembrane transport"/>
    <property type="evidence" value="ECO:0007669"/>
    <property type="project" value="InterPro"/>
</dbReference>
<feature type="domain" description="TonB C-terminal" evidence="10">
    <location>
        <begin position="29"/>
        <end position="129"/>
    </location>
</feature>
<dbReference type="AlphaFoldDB" id="A0A923PIW9"/>
<dbReference type="SUPFAM" id="SSF74653">
    <property type="entry name" value="TolA/TonB C-terminal domain"/>
    <property type="match status" value="2"/>
</dbReference>
<evidence type="ECO:0000313" key="11">
    <source>
        <dbReference type="EMBL" id="MBC6994973.1"/>
    </source>
</evidence>
<comment type="caution">
    <text evidence="11">The sequence shown here is derived from an EMBL/GenBank/DDBJ whole genome shotgun (WGS) entry which is preliminary data.</text>
</comment>
<keyword evidence="7" id="KW-0653">Protein transport</keyword>
<dbReference type="PROSITE" id="PS52015">
    <property type="entry name" value="TONB_CTD"/>
    <property type="match status" value="1"/>
</dbReference>
<keyword evidence="9" id="KW-0472">Membrane</keyword>